<sequence length="193" mass="20964">MTVATEAATVRPSLIVVTGRPGAGKSTLALALARAVRCPLLSRDEIKEGLIHAAGELGEPGGEAQRRATDVFFDALTLLLGRGVTVVAEAAFQHHVWAPRLESFHGSVRVRIVLCEVPPELARARHVERGLADPGRERLHHDYVVRVARAGRDWRALPIGAYEPLRSDLPTLAVDTTAGYRPEFEEIVAFARA</sequence>
<dbReference type="InterPro" id="IPR027417">
    <property type="entry name" value="P-loop_NTPase"/>
</dbReference>
<keyword evidence="2" id="KW-1185">Reference proteome</keyword>
<comment type="caution">
    <text evidence="1">The sequence shown here is derived from an EMBL/GenBank/DDBJ whole genome shotgun (WGS) entry which is preliminary data.</text>
</comment>
<gene>
    <name evidence="1" type="ORF">rosag_11510</name>
</gene>
<dbReference type="Proteomes" id="UP001161325">
    <property type="component" value="Unassembled WGS sequence"/>
</dbReference>
<name>A0AA37QF83_9BACT</name>
<proteinExistence type="predicted"/>
<dbReference type="Pfam" id="PF13671">
    <property type="entry name" value="AAA_33"/>
    <property type="match status" value="1"/>
</dbReference>
<protein>
    <recommendedName>
        <fullName evidence="3">ATP-binding protein</fullName>
    </recommendedName>
</protein>
<dbReference type="AlphaFoldDB" id="A0AA37QF83"/>
<dbReference type="Gene3D" id="3.40.50.300">
    <property type="entry name" value="P-loop containing nucleotide triphosphate hydrolases"/>
    <property type="match status" value="1"/>
</dbReference>
<accession>A0AA37QF83</accession>
<reference evidence="1" key="1">
    <citation type="submission" date="2022-08" db="EMBL/GenBank/DDBJ databases">
        <title>Draft genome sequencing of Roseisolibacter agri AW1220.</title>
        <authorList>
            <person name="Tobiishi Y."/>
            <person name="Tonouchi A."/>
        </authorList>
    </citation>
    <scope>NUCLEOTIDE SEQUENCE</scope>
    <source>
        <strain evidence="1">AW1220</strain>
    </source>
</reference>
<dbReference type="SUPFAM" id="SSF52540">
    <property type="entry name" value="P-loop containing nucleoside triphosphate hydrolases"/>
    <property type="match status" value="1"/>
</dbReference>
<organism evidence="1 2">
    <name type="scientific">Roseisolibacter agri</name>
    <dbReference type="NCBI Taxonomy" id="2014610"/>
    <lineage>
        <taxon>Bacteria</taxon>
        <taxon>Pseudomonadati</taxon>
        <taxon>Gemmatimonadota</taxon>
        <taxon>Gemmatimonadia</taxon>
        <taxon>Gemmatimonadales</taxon>
        <taxon>Gemmatimonadaceae</taxon>
        <taxon>Roseisolibacter</taxon>
    </lineage>
</organism>
<dbReference type="EMBL" id="BRXS01000002">
    <property type="protein sequence ID" value="GLC24638.1"/>
    <property type="molecule type" value="Genomic_DNA"/>
</dbReference>
<evidence type="ECO:0000313" key="1">
    <source>
        <dbReference type="EMBL" id="GLC24638.1"/>
    </source>
</evidence>
<evidence type="ECO:0000313" key="2">
    <source>
        <dbReference type="Proteomes" id="UP001161325"/>
    </source>
</evidence>
<evidence type="ECO:0008006" key="3">
    <source>
        <dbReference type="Google" id="ProtNLM"/>
    </source>
</evidence>
<dbReference type="RefSeq" id="WP_284349084.1">
    <property type="nucleotide sequence ID" value="NZ_BRXS01000002.1"/>
</dbReference>